<dbReference type="InterPro" id="IPR041134">
    <property type="entry name" value="Vault_2"/>
</dbReference>
<evidence type="ECO:0000259" key="14">
    <source>
        <dbReference type="Pfam" id="PF17796"/>
    </source>
</evidence>
<evidence type="ECO:0000256" key="5">
    <source>
        <dbReference type="ARBA" id="ARBA00022737"/>
    </source>
</evidence>
<dbReference type="Gene3D" id="3.30.479.30">
    <property type="entry name" value="Band 7 domain"/>
    <property type="match status" value="1"/>
</dbReference>
<dbReference type="Gene3D" id="2.30.30.560">
    <property type="match status" value="2"/>
</dbReference>
<organism evidence="15 16">
    <name type="scientific">Adineta steineri</name>
    <dbReference type="NCBI Taxonomy" id="433720"/>
    <lineage>
        <taxon>Eukaryota</taxon>
        <taxon>Metazoa</taxon>
        <taxon>Spiralia</taxon>
        <taxon>Gnathifera</taxon>
        <taxon>Rotifera</taxon>
        <taxon>Eurotatoria</taxon>
        <taxon>Bdelloidea</taxon>
        <taxon>Adinetida</taxon>
        <taxon>Adinetidae</taxon>
        <taxon>Adineta</taxon>
    </lineage>
</organism>
<feature type="domain" description="Major vault protein repeat" evidence="10">
    <location>
        <begin position="411"/>
        <end position="453"/>
    </location>
</feature>
<keyword evidence="4 8" id="KW-0963">Cytoplasm</keyword>
<dbReference type="Pfam" id="PF17794">
    <property type="entry name" value="Vault_2"/>
    <property type="match status" value="2"/>
</dbReference>
<dbReference type="GO" id="GO:0005737">
    <property type="term" value="C:cytoplasm"/>
    <property type="evidence" value="ECO:0007669"/>
    <property type="project" value="UniProtKB-SubCell"/>
</dbReference>
<feature type="repeat" description="MVP" evidence="8">
    <location>
        <begin position="367"/>
        <end position="414"/>
    </location>
</feature>
<dbReference type="Pfam" id="PF17796">
    <property type="entry name" value="Vault_4"/>
    <property type="match status" value="1"/>
</dbReference>
<dbReference type="Proteomes" id="UP000663845">
    <property type="component" value="Unassembled WGS sequence"/>
</dbReference>
<feature type="compositionally biased region" description="Low complexity" evidence="9">
    <location>
        <begin position="527"/>
        <end position="546"/>
    </location>
</feature>
<evidence type="ECO:0000259" key="12">
    <source>
        <dbReference type="Pfam" id="PF17794"/>
    </source>
</evidence>
<dbReference type="Pfam" id="PF01505">
    <property type="entry name" value="Vault"/>
    <property type="match status" value="4"/>
</dbReference>
<dbReference type="Gene3D" id="6.20.380.10">
    <property type="match status" value="1"/>
</dbReference>
<feature type="domain" description="Major vault protein repeat" evidence="10">
    <location>
        <begin position="254"/>
        <end position="294"/>
    </location>
</feature>
<dbReference type="CDD" id="cd08825">
    <property type="entry name" value="MVP_shoulder"/>
    <property type="match status" value="1"/>
</dbReference>
<dbReference type="PANTHER" id="PTHR14165">
    <property type="entry name" value="MAJOR VAULT PROTEIN"/>
    <property type="match status" value="1"/>
</dbReference>
<evidence type="ECO:0000259" key="10">
    <source>
        <dbReference type="Pfam" id="PF01505"/>
    </source>
</evidence>
<dbReference type="InterPro" id="IPR043179">
    <property type="entry name" value="Vault_2_sf"/>
</dbReference>
<feature type="repeat" description="MVP" evidence="8">
    <location>
        <begin position="415"/>
        <end position="468"/>
    </location>
</feature>
<keyword evidence="7 8" id="KW-0687">Ribonucleoprotein</keyword>
<dbReference type="Pfam" id="PF17795">
    <property type="entry name" value="Vault_3"/>
    <property type="match status" value="1"/>
</dbReference>
<evidence type="ECO:0000256" key="8">
    <source>
        <dbReference type="PROSITE-ProRule" id="PRU00571"/>
    </source>
</evidence>
<feature type="domain" description="Major vault protein repeat" evidence="13">
    <location>
        <begin position="556"/>
        <end position="616"/>
    </location>
</feature>
<sequence>MNPTTSSTTASSSKSPVYRIPPYHYIHVLDQNTNVTRLEIGPKTFIKQDNETVTIGPEKMITVTKLLTLILINNMNPTTSSTTASSSKSPVYRIPPYHYIHVLDQNTNVTRLEIGPKTFIKQDNETVTIGPEKMITVPPRHYCVVESPVVRNEAGEVVFDKNGQAKLIHADLDIRLAQPDQAPFPLYPGEVLRQPVTPLKVVPANSALRLKAVLDFDDETAKEQRRAGDEWLFEGPATYIPRKEVSVEEQIRATVIGSNQAIRLCAKKEITDRTGQRRVTGEEWLVKKTGAYLPLAYETVVSVENAYVLTDKKALHLRALKTFTDDFGKERLNGEEWLVTHVDTETHTLNVYEQLVAVVDVITLTSRQYCVILDPVADGKPQLGKKKLVVGEKSFFLQPGEKLENGIQDVYILGEDEGVIIKCIETFNDEQAGATRNPGDRWMIRGPTEYIPPTQVEVVTRQKALPLDENEGIYVRDIKTGRVRAVIGETYMLTHNEELWQKELPKQVEDLLTRDPLAERNVPNRNQGSDKSQQSTTTSGGSSKSSTTKRDKSKLITYRVPHNACVQIYDYKAKKARIVFGPELVMLGPDEQFTLLSLSGTIPKKPNQIHTLCLLLGPDFFTDVIVIETADHARLSLQLSYNWHFAVSDMTDEKEASKLFSVPDFVGDAAKAIASRIRGAVAGTQFDDFHKNSAHIIRSSVFGLDENKEVRSQFVFPQNNLVITSIDIQSVEPVDQRTRDALQKSVQLAIEITTNSQEAAAKHEASRREQEAKGLLERQRIKDEAEAEDVRKSLLELQALSAAVESTGQAKAEAQSRAESHRIEGEAAVEQARLKAEATRIEAEAELSRLKLAREAEIKFVREQNELEISKKGEMSRIETDKFKFQVEAIGPATIQAIATSGPDTQVKLLQALGIQSMLVTDGNSPINLMGFGQGLLGGLNGNTHRNPRASTSSNRYNVEEN</sequence>
<feature type="compositionally biased region" description="Polar residues" evidence="9">
    <location>
        <begin position="949"/>
        <end position="962"/>
    </location>
</feature>
<dbReference type="FunFam" id="2.30.30.560:FF:000002">
    <property type="entry name" value="Major vault protein-alpha"/>
    <property type="match status" value="1"/>
</dbReference>
<dbReference type="InterPro" id="IPR021870">
    <property type="entry name" value="MVP_shoulder"/>
</dbReference>
<protein>
    <recommendedName>
        <fullName evidence="3">Major vault protein</fullName>
    </recommendedName>
</protein>
<dbReference type="GO" id="GO:0005634">
    <property type="term" value="C:nucleus"/>
    <property type="evidence" value="ECO:0007669"/>
    <property type="project" value="UniProtKB-SubCell"/>
</dbReference>
<dbReference type="FunFam" id="2.30.30.570:FF:000002">
    <property type="entry name" value="Major vault protein-alpha"/>
    <property type="match status" value="2"/>
</dbReference>
<dbReference type="Gene3D" id="2.30.30.620">
    <property type="match status" value="1"/>
</dbReference>
<comment type="subcellular location">
    <subcellularLocation>
        <location evidence="2 8">Cytoplasm</location>
    </subcellularLocation>
    <subcellularLocation>
        <location evidence="1">Nucleus</location>
    </subcellularLocation>
</comment>
<evidence type="ECO:0000256" key="4">
    <source>
        <dbReference type="ARBA" id="ARBA00022490"/>
    </source>
</evidence>
<feature type="repeat" description="MVP" evidence="8">
    <location>
        <begin position="204"/>
        <end position="257"/>
    </location>
</feature>
<evidence type="ECO:0000256" key="7">
    <source>
        <dbReference type="ARBA" id="ARBA00023274"/>
    </source>
</evidence>
<feature type="repeat" description="MVP" evidence="8">
    <location>
        <begin position="140"/>
        <end position="203"/>
    </location>
</feature>
<dbReference type="Gene3D" id="2.30.30.550">
    <property type="entry name" value="Major Vault Protein repeat"/>
    <property type="match status" value="4"/>
</dbReference>
<dbReference type="Gene3D" id="2.30.30.570">
    <property type="match status" value="3"/>
</dbReference>
<feature type="repeat" description="MVP" evidence="8">
    <location>
        <begin position="469"/>
        <end position="520"/>
    </location>
</feature>
<dbReference type="InterPro" id="IPR040989">
    <property type="entry name" value="Vault_3"/>
</dbReference>
<dbReference type="FunFam" id="3.30.479.30:FF:000010">
    <property type="entry name" value="major vault protein-like"/>
    <property type="match status" value="1"/>
</dbReference>
<feature type="repeat" description="MVP" evidence="8">
    <location>
        <begin position="311"/>
        <end position="365"/>
    </location>
</feature>
<dbReference type="EMBL" id="CAJNOG010000320">
    <property type="protein sequence ID" value="CAF1171521.1"/>
    <property type="molecule type" value="Genomic_DNA"/>
</dbReference>
<evidence type="ECO:0000313" key="16">
    <source>
        <dbReference type="Proteomes" id="UP000663845"/>
    </source>
</evidence>
<evidence type="ECO:0000256" key="2">
    <source>
        <dbReference type="ARBA" id="ARBA00004496"/>
    </source>
</evidence>
<accession>A0A814U9U6</accession>
<dbReference type="GO" id="GO:1990904">
    <property type="term" value="C:ribonucleoprotein complex"/>
    <property type="evidence" value="ECO:0007669"/>
    <property type="project" value="UniProtKB-UniRule"/>
</dbReference>
<feature type="domain" description="Major vault protein repeat" evidence="14">
    <location>
        <begin position="464"/>
        <end position="521"/>
    </location>
</feature>
<feature type="domain" description="Major vault protein repeat" evidence="10">
    <location>
        <begin position="307"/>
        <end position="341"/>
    </location>
</feature>
<comment type="caution">
    <text evidence="15">The sequence shown here is derived from an EMBL/GenBank/DDBJ whole genome shotgun (WGS) entry which is preliminary data.</text>
</comment>
<dbReference type="PANTHER" id="PTHR14165:SF3">
    <property type="entry name" value="MAJOR VAULT PROTEIN"/>
    <property type="match status" value="1"/>
</dbReference>
<dbReference type="FunFam" id="2.30.30.560:FF:000001">
    <property type="entry name" value="major vault protein-like"/>
    <property type="match status" value="1"/>
</dbReference>
<feature type="domain" description="Major vault protein shoulder" evidence="11">
    <location>
        <begin position="617"/>
        <end position="735"/>
    </location>
</feature>
<dbReference type="InterPro" id="IPR039059">
    <property type="entry name" value="MVP"/>
</dbReference>
<feature type="region of interest" description="Disordered" evidence="9">
    <location>
        <begin position="517"/>
        <end position="553"/>
    </location>
</feature>
<evidence type="ECO:0000259" key="13">
    <source>
        <dbReference type="Pfam" id="PF17795"/>
    </source>
</evidence>
<dbReference type="InterPro" id="IPR036013">
    <property type="entry name" value="Band_7/SPFH_dom_sf"/>
</dbReference>
<dbReference type="Pfam" id="PF11978">
    <property type="entry name" value="MVP_shoulder"/>
    <property type="match status" value="1"/>
</dbReference>
<evidence type="ECO:0000256" key="3">
    <source>
        <dbReference type="ARBA" id="ARBA00018296"/>
    </source>
</evidence>
<gene>
    <name evidence="15" type="ORF">JYZ213_LOCUS25243</name>
</gene>
<feature type="domain" description="Major vault protein repeat" evidence="12">
    <location>
        <begin position="362"/>
        <end position="407"/>
    </location>
</feature>
<evidence type="ECO:0000313" key="15">
    <source>
        <dbReference type="EMBL" id="CAF1171521.1"/>
    </source>
</evidence>
<dbReference type="InterPro" id="IPR041139">
    <property type="entry name" value="MVP_rep_dom"/>
</dbReference>
<feature type="repeat" description="MVP" evidence="8">
    <location>
        <begin position="258"/>
        <end position="310"/>
    </location>
</feature>
<dbReference type="Gene3D" id="6.10.250.720">
    <property type="match status" value="1"/>
</dbReference>
<dbReference type="PROSITE" id="PS51224">
    <property type="entry name" value="MVP"/>
    <property type="match status" value="7"/>
</dbReference>
<feature type="domain" description="Major vault protein repeat" evidence="12">
    <location>
        <begin position="134"/>
        <end position="194"/>
    </location>
</feature>
<proteinExistence type="predicted"/>
<feature type="domain" description="Major vault protein repeat" evidence="10">
    <location>
        <begin position="200"/>
        <end position="242"/>
    </location>
</feature>
<name>A0A814U9U6_9BILA</name>
<dbReference type="FunFam" id="2.30.30.550:FF:000001">
    <property type="entry name" value="major vault protein-like"/>
    <property type="match status" value="3"/>
</dbReference>
<keyword evidence="5" id="KW-0677">Repeat</keyword>
<evidence type="ECO:0000256" key="1">
    <source>
        <dbReference type="ARBA" id="ARBA00004123"/>
    </source>
</evidence>
<evidence type="ECO:0000259" key="11">
    <source>
        <dbReference type="Pfam" id="PF11978"/>
    </source>
</evidence>
<dbReference type="FunFam" id="2.30.30.570:FF:000001">
    <property type="entry name" value="major vault protein-like"/>
    <property type="match status" value="1"/>
</dbReference>
<dbReference type="InterPro" id="IPR043023">
    <property type="entry name" value="MVP_rep_sf"/>
</dbReference>
<evidence type="ECO:0000256" key="6">
    <source>
        <dbReference type="ARBA" id="ARBA00023242"/>
    </source>
</evidence>
<keyword evidence="6" id="KW-0539">Nucleus</keyword>
<evidence type="ECO:0000256" key="9">
    <source>
        <dbReference type="SAM" id="MobiDB-lite"/>
    </source>
</evidence>
<reference evidence="15" key="1">
    <citation type="submission" date="2021-02" db="EMBL/GenBank/DDBJ databases">
        <authorList>
            <person name="Nowell W R."/>
        </authorList>
    </citation>
    <scope>NUCLEOTIDE SEQUENCE</scope>
</reference>
<dbReference type="AlphaFoldDB" id="A0A814U9U6"/>
<dbReference type="InterPro" id="IPR041136">
    <property type="entry name" value="Vault_4"/>
</dbReference>
<dbReference type="InterPro" id="IPR002499">
    <property type="entry name" value="Vault_N"/>
</dbReference>
<feature type="region of interest" description="Disordered" evidence="9">
    <location>
        <begin position="943"/>
        <end position="962"/>
    </location>
</feature>